<feature type="domain" description="Zn(2)-C6 fungal-type" evidence="7">
    <location>
        <begin position="12"/>
        <end position="43"/>
    </location>
</feature>
<dbReference type="KEGG" id="lth:KLTH0D16456g"/>
<sequence>MAANGGRRRTKPCTNCKKNKVKCLYQDSLPCERCARHQLQCHFAENNSLRNETLSVHEINTGLPQAPALNDASTLGWSNSVDARLDTFENALESVLSILQSNQIQQQQQINLLQHRIRQNSHACPSQALPLNLELESLGELVGSSEVRDFRTALIISKDQAAELVTIFSEKFVPRLFGYDIGSLDAENLWNNSPLLLASICAVACAHHPHLSTAFNGLRKSLEYFASQVLVKEVKSHQVEHVILGLIIGALWLESGQMFVSVAIQLARNHMIDQQWAAPSSFESSSLQRLWYLLYIVDGNQSLIFRKSPSIHENVEPSLQGARDSVIRGLRAPEIRRVLQENQDTKDRLVNRRQLQLLNEVDRRKISISGSALHDVRLLSQVEYHMAMESVFSRHTCFGRSAGDYSESLEASSALLDPSKFGVPWKSNLTLDKWMISWTITLQSIDFQSDPWCLKSTLLYYNFARMHLNTKPLLAGKKSAINGNNDELIRVWHSSSNSDEDAPSLYDKLDASHEISLSAAHSLLRLATDDKDLKGIYQFLPIHVHVMLYYASLVLLNPAFIEMHGGSLHRKAVESRLKSVSKFKKLLSETPLSDTEFRNKLLKSLTQILKTYAERYAQIFLHYRSGSAPCIEEVLEDEGPSQGETKPRPILAWPGTNPGHP</sequence>
<dbReference type="PANTHER" id="PTHR31845:SF17">
    <property type="entry name" value="ZN(II)2CYS6 TRANSCRIPTION FACTOR (EUROFUNG)"/>
    <property type="match status" value="1"/>
</dbReference>
<dbReference type="InterPro" id="IPR051089">
    <property type="entry name" value="prtT"/>
</dbReference>
<dbReference type="Proteomes" id="UP000002036">
    <property type="component" value="Chromosome D"/>
</dbReference>
<dbReference type="CDD" id="cd12148">
    <property type="entry name" value="fungal_TF_MHR"/>
    <property type="match status" value="1"/>
</dbReference>
<dbReference type="GeneID" id="8295671"/>
<feature type="region of interest" description="Disordered" evidence="6">
    <location>
        <begin position="637"/>
        <end position="661"/>
    </location>
</feature>
<dbReference type="HOGENOM" id="CLU_009418_0_0_1"/>
<dbReference type="InterPro" id="IPR036864">
    <property type="entry name" value="Zn2-C6_fun-type_DNA-bd_sf"/>
</dbReference>
<keyword evidence="2" id="KW-0805">Transcription regulation</keyword>
<name>C5DFN1_LACTC</name>
<keyword evidence="5" id="KW-0539">Nucleus</keyword>
<dbReference type="CDD" id="cd00067">
    <property type="entry name" value="GAL4"/>
    <property type="match status" value="1"/>
</dbReference>
<keyword evidence="4" id="KW-0804">Transcription</keyword>
<evidence type="ECO:0000256" key="6">
    <source>
        <dbReference type="SAM" id="MobiDB-lite"/>
    </source>
</evidence>
<dbReference type="OMA" id="LTFNRQP"/>
<dbReference type="SMART" id="SM00066">
    <property type="entry name" value="GAL4"/>
    <property type="match status" value="1"/>
</dbReference>
<dbReference type="SUPFAM" id="SSF57701">
    <property type="entry name" value="Zn2/Cys6 DNA-binding domain"/>
    <property type="match status" value="1"/>
</dbReference>
<dbReference type="AlphaFoldDB" id="C5DFN1"/>
<evidence type="ECO:0000256" key="4">
    <source>
        <dbReference type="ARBA" id="ARBA00023163"/>
    </source>
</evidence>
<dbReference type="InParanoid" id="C5DFN1"/>
<dbReference type="PROSITE" id="PS50048">
    <property type="entry name" value="ZN2_CY6_FUNGAL_2"/>
    <property type="match status" value="1"/>
</dbReference>
<evidence type="ECO:0000259" key="7">
    <source>
        <dbReference type="PROSITE" id="PS50048"/>
    </source>
</evidence>
<reference evidence="8 9" key="1">
    <citation type="journal article" date="2009" name="Genome Res.">
        <title>Comparative genomics of protoploid Saccharomycetaceae.</title>
        <authorList>
            <consortium name="The Genolevures Consortium"/>
            <person name="Souciet J.-L."/>
            <person name="Dujon B."/>
            <person name="Gaillardin C."/>
            <person name="Johnston M."/>
            <person name="Baret P.V."/>
            <person name="Cliften P."/>
            <person name="Sherman D.J."/>
            <person name="Weissenbach J."/>
            <person name="Westhof E."/>
            <person name="Wincker P."/>
            <person name="Jubin C."/>
            <person name="Poulain J."/>
            <person name="Barbe V."/>
            <person name="Segurens B."/>
            <person name="Artiguenave F."/>
            <person name="Anthouard V."/>
            <person name="Vacherie B."/>
            <person name="Val M.-E."/>
            <person name="Fulton R.S."/>
            <person name="Minx P."/>
            <person name="Wilson R."/>
            <person name="Durrens P."/>
            <person name="Jean G."/>
            <person name="Marck C."/>
            <person name="Martin T."/>
            <person name="Nikolski M."/>
            <person name="Rolland T."/>
            <person name="Seret M.-L."/>
            <person name="Casaregola S."/>
            <person name="Despons L."/>
            <person name="Fairhead C."/>
            <person name="Fischer G."/>
            <person name="Lafontaine I."/>
            <person name="Leh V."/>
            <person name="Lemaire M."/>
            <person name="de Montigny J."/>
            <person name="Neuveglise C."/>
            <person name="Thierry A."/>
            <person name="Blanc-Lenfle I."/>
            <person name="Bleykasten C."/>
            <person name="Diffels J."/>
            <person name="Fritsch E."/>
            <person name="Frangeul L."/>
            <person name="Goeffon A."/>
            <person name="Jauniaux N."/>
            <person name="Kachouri-Lafond R."/>
            <person name="Payen C."/>
            <person name="Potier S."/>
            <person name="Pribylova L."/>
            <person name="Ozanne C."/>
            <person name="Richard G.-F."/>
            <person name="Sacerdot C."/>
            <person name="Straub M.-L."/>
            <person name="Talla E."/>
        </authorList>
    </citation>
    <scope>NUCLEOTIDE SEQUENCE [LARGE SCALE GENOMIC DNA]</scope>
    <source>
        <strain evidence="9">ATCC 56472 / CBS 6340 / NRRL Y-8284</strain>
    </source>
</reference>
<dbReference type="GO" id="GO:0008270">
    <property type="term" value="F:zinc ion binding"/>
    <property type="evidence" value="ECO:0007669"/>
    <property type="project" value="InterPro"/>
</dbReference>
<protein>
    <submittedName>
        <fullName evidence="8">KLTH0D16456p</fullName>
    </submittedName>
</protein>
<dbReference type="RefSeq" id="XP_002553424.1">
    <property type="nucleotide sequence ID" value="XM_002553378.1"/>
</dbReference>
<dbReference type="GO" id="GO:0000981">
    <property type="term" value="F:DNA-binding transcription factor activity, RNA polymerase II-specific"/>
    <property type="evidence" value="ECO:0007669"/>
    <property type="project" value="InterPro"/>
</dbReference>
<dbReference type="eggNOG" id="ENOG502QW6D">
    <property type="taxonomic scope" value="Eukaryota"/>
</dbReference>
<evidence type="ECO:0000256" key="2">
    <source>
        <dbReference type="ARBA" id="ARBA00023015"/>
    </source>
</evidence>
<organism evidence="8 9">
    <name type="scientific">Lachancea thermotolerans (strain ATCC 56472 / CBS 6340 / NRRL Y-8284)</name>
    <name type="common">Yeast</name>
    <name type="synonym">Kluyveromyces thermotolerans</name>
    <dbReference type="NCBI Taxonomy" id="559295"/>
    <lineage>
        <taxon>Eukaryota</taxon>
        <taxon>Fungi</taxon>
        <taxon>Dikarya</taxon>
        <taxon>Ascomycota</taxon>
        <taxon>Saccharomycotina</taxon>
        <taxon>Saccharomycetes</taxon>
        <taxon>Saccharomycetales</taxon>
        <taxon>Saccharomycetaceae</taxon>
        <taxon>Lachancea</taxon>
    </lineage>
</organism>
<proteinExistence type="predicted"/>
<evidence type="ECO:0000256" key="3">
    <source>
        <dbReference type="ARBA" id="ARBA00023125"/>
    </source>
</evidence>
<evidence type="ECO:0000313" key="9">
    <source>
        <dbReference type="Proteomes" id="UP000002036"/>
    </source>
</evidence>
<dbReference type="EMBL" id="CU928168">
    <property type="protein sequence ID" value="CAR22986.1"/>
    <property type="molecule type" value="Genomic_DNA"/>
</dbReference>
<comment type="subcellular location">
    <subcellularLocation>
        <location evidence="1">Nucleus</location>
    </subcellularLocation>
</comment>
<dbReference type="Gene3D" id="4.10.240.10">
    <property type="entry name" value="Zn(2)-C6 fungal-type DNA-binding domain"/>
    <property type="match status" value="1"/>
</dbReference>
<keyword evidence="3" id="KW-0238">DNA-binding</keyword>
<accession>C5DFN1</accession>
<evidence type="ECO:0000256" key="5">
    <source>
        <dbReference type="ARBA" id="ARBA00023242"/>
    </source>
</evidence>
<gene>
    <name evidence="8" type="ordered locus">KLTH0D16456g</name>
</gene>
<dbReference type="GO" id="GO:0005634">
    <property type="term" value="C:nucleus"/>
    <property type="evidence" value="ECO:0007669"/>
    <property type="project" value="UniProtKB-SubCell"/>
</dbReference>
<dbReference type="InterPro" id="IPR001138">
    <property type="entry name" value="Zn2Cys6_DnaBD"/>
</dbReference>
<dbReference type="PROSITE" id="PS00463">
    <property type="entry name" value="ZN2_CY6_FUNGAL_1"/>
    <property type="match status" value="1"/>
</dbReference>
<keyword evidence="9" id="KW-1185">Reference proteome</keyword>
<dbReference type="Pfam" id="PF00172">
    <property type="entry name" value="Zn_clus"/>
    <property type="match status" value="1"/>
</dbReference>
<dbReference type="GO" id="GO:0000976">
    <property type="term" value="F:transcription cis-regulatory region binding"/>
    <property type="evidence" value="ECO:0007669"/>
    <property type="project" value="TreeGrafter"/>
</dbReference>
<dbReference type="OrthoDB" id="4060227at2759"/>
<evidence type="ECO:0000256" key="1">
    <source>
        <dbReference type="ARBA" id="ARBA00004123"/>
    </source>
</evidence>
<evidence type="ECO:0000313" key="8">
    <source>
        <dbReference type="EMBL" id="CAR22986.1"/>
    </source>
</evidence>
<dbReference type="PANTHER" id="PTHR31845">
    <property type="entry name" value="FINGER DOMAIN PROTEIN, PUTATIVE-RELATED"/>
    <property type="match status" value="1"/>
</dbReference>